<comment type="caution">
    <text evidence="1">The sequence shown here is derived from an EMBL/GenBank/DDBJ whole genome shotgun (WGS) entry which is preliminary data.</text>
</comment>
<accession>A0AAN9JDD0</accession>
<dbReference type="EMBL" id="JAYKXN010000004">
    <property type="protein sequence ID" value="KAK7295693.1"/>
    <property type="molecule type" value="Genomic_DNA"/>
</dbReference>
<dbReference type="AlphaFoldDB" id="A0AAN9JDD0"/>
<evidence type="ECO:0000313" key="1">
    <source>
        <dbReference type="EMBL" id="KAK7295693.1"/>
    </source>
</evidence>
<evidence type="ECO:0000313" key="2">
    <source>
        <dbReference type="Proteomes" id="UP001359559"/>
    </source>
</evidence>
<gene>
    <name evidence="1" type="ORF">RJT34_18604</name>
</gene>
<protein>
    <submittedName>
        <fullName evidence="1">Uncharacterized protein</fullName>
    </submittedName>
</protein>
<sequence length="137" mass="14875">MEPKTAVQIKTSVLLRPVAFSSVPLTLSRLNVRSTEGASTCLCSTAFGEKSDIPLPTAISAETRGTTFPSFLRSGGPAYEEVTVHRLPPARDLSLYNLKPSSSECRSDHTYMQEKRNGRESGNGCRHNLLVCCSVEA</sequence>
<name>A0AAN9JDD0_CLITE</name>
<organism evidence="1 2">
    <name type="scientific">Clitoria ternatea</name>
    <name type="common">Butterfly pea</name>
    <dbReference type="NCBI Taxonomy" id="43366"/>
    <lineage>
        <taxon>Eukaryota</taxon>
        <taxon>Viridiplantae</taxon>
        <taxon>Streptophyta</taxon>
        <taxon>Embryophyta</taxon>
        <taxon>Tracheophyta</taxon>
        <taxon>Spermatophyta</taxon>
        <taxon>Magnoliopsida</taxon>
        <taxon>eudicotyledons</taxon>
        <taxon>Gunneridae</taxon>
        <taxon>Pentapetalae</taxon>
        <taxon>rosids</taxon>
        <taxon>fabids</taxon>
        <taxon>Fabales</taxon>
        <taxon>Fabaceae</taxon>
        <taxon>Papilionoideae</taxon>
        <taxon>50 kb inversion clade</taxon>
        <taxon>NPAAA clade</taxon>
        <taxon>indigoferoid/millettioid clade</taxon>
        <taxon>Phaseoleae</taxon>
        <taxon>Clitoria</taxon>
    </lineage>
</organism>
<proteinExistence type="predicted"/>
<reference evidence="1 2" key="1">
    <citation type="submission" date="2024-01" db="EMBL/GenBank/DDBJ databases">
        <title>The genomes of 5 underutilized Papilionoideae crops provide insights into root nodulation and disease resistance.</title>
        <authorList>
            <person name="Yuan L."/>
        </authorList>
    </citation>
    <scope>NUCLEOTIDE SEQUENCE [LARGE SCALE GENOMIC DNA]</scope>
    <source>
        <strain evidence="1">LY-2023</strain>
        <tissue evidence="1">Leaf</tissue>
    </source>
</reference>
<keyword evidence="2" id="KW-1185">Reference proteome</keyword>
<dbReference type="Proteomes" id="UP001359559">
    <property type="component" value="Unassembled WGS sequence"/>
</dbReference>